<feature type="domain" description="PKD" evidence="1">
    <location>
        <begin position="65"/>
        <end position="97"/>
    </location>
</feature>
<dbReference type="CDD" id="cd00146">
    <property type="entry name" value="PKD"/>
    <property type="match status" value="1"/>
</dbReference>
<evidence type="ECO:0000313" key="2">
    <source>
        <dbReference type="EMBL" id="MDN3706823.1"/>
    </source>
</evidence>
<dbReference type="InterPro" id="IPR013783">
    <property type="entry name" value="Ig-like_fold"/>
</dbReference>
<dbReference type="Gene3D" id="2.60.40.10">
    <property type="entry name" value="Immunoglobulins"/>
    <property type="match status" value="1"/>
</dbReference>
<dbReference type="Pfam" id="PF18911">
    <property type="entry name" value="PKD_4"/>
    <property type="match status" value="1"/>
</dbReference>
<dbReference type="InterPro" id="IPR035986">
    <property type="entry name" value="PKD_dom_sf"/>
</dbReference>
<comment type="caution">
    <text evidence="2">The sequence shown here is derived from an EMBL/GenBank/DDBJ whole genome shotgun (WGS) entry which is preliminary data.</text>
</comment>
<keyword evidence="3" id="KW-1185">Reference proteome</keyword>
<dbReference type="PROSITE" id="PS51257">
    <property type="entry name" value="PROKAR_LIPOPROTEIN"/>
    <property type="match status" value="1"/>
</dbReference>
<name>A0ABT8CT61_9FLAO</name>
<protein>
    <submittedName>
        <fullName evidence="2">PKD domain-containing protein</fullName>
    </submittedName>
</protein>
<dbReference type="InterPro" id="IPR000601">
    <property type="entry name" value="PKD_dom"/>
</dbReference>
<evidence type="ECO:0000259" key="1">
    <source>
        <dbReference type="PROSITE" id="PS50093"/>
    </source>
</evidence>
<organism evidence="2 3">
    <name type="scientific">Paenimyroides ceti</name>
    <dbReference type="NCBI Taxonomy" id="395087"/>
    <lineage>
        <taxon>Bacteria</taxon>
        <taxon>Pseudomonadati</taxon>
        <taxon>Bacteroidota</taxon>
        <taxon>Flavobacteriia</taxon>
        <taxon>Flavobacteriales</taxon>
        <taxon>Flavobacteriaceae</taxon>
        <taxon>Paenimyroides</taxon>
    </lineage>
</organism>
<reference evidence="3" key="1">
    <citation type="journal article" date="2019" name="Int. J. Syst. Evol. Microbiol.">
        <title>The Global Catalogue of Microorganisms (GCM) 10K type strain sequencing project: providing services to taxonomists for standard genome sequencing and annotation.</title>
        <authorList>
            <consortium name="The Broad Institute Genomics Platform"/>
            <consortium name="The Broad Institute Genome Sequencing Center for Infectious Disease"/>
            <person name="Wu L."/>
            <person name="Ma J."/>
        </authorList>
    </citation>
    <scope>NUCLEOTIDE SEQUENCE [LARGE SCALE GENOMIC DNA]</scope>
    <source>
        <strain evidence="3">CECT 7184</strain>
    </source>
</reference>
<accession>A0ABT8CT61</accession>
<evidence type="ECO:0000313" key="3">
    <source>
        <dbReference type="Proteomes" id="UP001242368"/>
    </source>
</evidence>
<dbReference type="RefSeq" id="WP_290362875.1">
    <property type="nucleotide sequence ID" value="NZ_JAUFQU010000001.1"/>
</dbReference>
<proteinExistence type="predicted"/>
<dbReference type="SUPFAM" id="SSF49299">
    <property type="entry name" value="PKD domain"/>
    <property type="match status" value="1"/>
</dbReference>
<dbReference type="PROSITE" id="PS50093">
    <property type="entry name" value="PKD"/>
    <property type="match status" value="1"/>
</dbReference>
<sequence>MKKPMFAMFFFIFLFGCGSDLSENIVDCFGQSLLVNVHHSVENGKTVNFNVSYNGEYTLKNSIVWDYGDGIKETVNGVTTSHTYSQSDTYTARASVSLTNPSSTFEVKEVVIID</sequence>
<dbReference type="Proteomes" id="UP001242368">
    <property type="component" value="Unassembled WGS sequence"/>
</dbReference>
<dbReference type="EMBL" id="JAUFQU010000001">
    <property type="protein sequence ID" value="MDN3706823.1"/>
    <property type="molecule type" value="Genomic_DNA"/>
</dbReference>
<gene>
    <name evidence="2" type="ORF">QW060_06720</name>
</gene>